<dbReference type="Proteomes" id="UP001516400">
    <property type="component" value="Unassembled WGS sequence"/>
</dbReference>
<dbReference type="GO" id="GO:0031981">
    <property type="term" value="C:nuclear lumen"/>
    <property type="evidence" value="ECO:0007669"/>
    <property type="project" value="UniProtKB-ARBA"/>
</dbReference>
<dbReference type="SUPFAM" id="SSF48371">
    <property type="entry name" value="ARM repeat"/>
    <property type="match status" value="1"/>
</dbReference>
<evidence type="ECO:0000256" key="6">
    <source>
        <dbReference type="ARBA" id="ARBA00022927"/>
    </source>
</evidence>
<evidence type="ECO:0000256" key="10">
    <source>
        <dbReference type="ARBA" id="ARBA00076938"/>
    </source>
</evidence>
<dbReference type="InterPro" id="IPR011989">
    <property type="entry name" value="ARM-like"/>
</dbReference>
<evidence type="ECO:0000256" key="7">
    <source>
        <dbReference type="ARBA" id="ARBA00023242"/>
    </source>
</evidence>
<evidence type="ECO:0000256" key="1">
    <source>
        <dbReference type="ARBA" id="ARBA00004123"/>
    </source>
</evidence>
<evidence type="ECO:0000256" key="9">
    <source>
        <dbReference type="ARBA" id="ARBA00067327"/>
    </source>
</evidence>
<comment type="subcellular location">
    <subcellularLocation>
        <location evidence="2">Cytoplasm</location>
    </subcellularLocation>
    <subcellularLocation>
        <location evidence="1">Nucleus</location>
    </subcellularLocation>
</comment>
<gene>
    <name evidence="13" type="ORF">HHI36_009052</name>
</gene>
<keyword evidence="4" id="KW-0963">Cytoplasm</keyword>
<comment type="similarity">
    <text evidence="8">Belongs to the importin beta family. Importin beta-2 subfamily.</text>
</comment>
<comment type="caution">
    <text evidence="13">The sequence shown here is derived from an EMBL/GenBank/DDBJ whole genome shotgun (WGS) entry which is preliminary data.</text>
</comment>
<sequence>MNWGDWTPQENVILSIREVLQEALIPDNEIQKNVQQKLNLIQNIGDFTYYLLFIISNPNYSEEIRSLSGILLKNNIDSVHDSISQEHMLRIRQECLRLLQDPCKDIRLSISNVLVMLAKDNLATWPELVPFLMNAFDVPNEFSEIALNTLFKIFEELIRNKKSDEEIFGVTRKVFPKLNDMLSQEKCTFHHDIIRLVNQFLQDYFVVVKQSLDLGLYLRNVMKYGDSEDAEMQKQVSLTFVLYLDNREDTLLPHLHEVILYLLEKTQHKDNEIALQACEFWFTATKLTNCKELLIPYMDKLLPILLKNMKYSEYELLALKDCLGNDSNEKDQAKDIYRYQNKDSGDDECYSDDDDNFNEDVDDCYIGWTLRKCSAASLDGIAVRFREDLLPLLVPYLNEILSHQDYYIKESAILAVGAVAEGCMMGLKPYLPFLINYLITSMNDEHSVIRVITCWTLGRYVPWIINSESSQDSYFIPVMTVLLKHFVDDNKRVQRAAISAFCIFQERAQSKLIPYIDIILEGFEQGFQRFQYRSLYLLYDAIGALAQSVGNQLSKPEYINKLMPQLMHKFSQCDNFSDDNFIAVLECLSNLIPALEISFLPYSEVVYWHCLSIITDTILSTINHNENPSEYDIPDKEPMNVAHDVLYSMALGLKNHFIKYVMNSNLLCLLHSTMMEDVALIRQTAIALYGELIVLCFPYLSGTVAEYIPILIKNLDEKFEGVCNNSAWALGKLSSIMGSNIQPYISEILVPYVNILRYPNMNRPMFQTVALSFCIICYVSSDMSVPDVDFILKNCCMLIRNVRDSEEKDLAFRGLCKAVVSHPSFFKENFMYFCDAVASWNNIRLDLKENIKSILASFKEQCGEENWNVFYQQCPEPLKMRLISLYGI</sequence>
<dbReference type="InterPro" id="IPR016024">
    <property type="entry name" value="ARM-type_fold"/>
</dbReference>
<reference evidence="13 14" key="1">
    <citation type="journal article" date="2021" name="BMC Biol.">
        <title>Horizontally acquired antibacterial genes associated with adaptive radiation of ladybird beetles.</title>
        <authorList>
            <person name="Li H.S."/>
            <person name="Tang X.F."/>
            <person name="Huang Y.H."/>
            <person name="Xu Z.Y."/>
            <person name="Chen M.L."/>
            <person name="Du X.Y."/>
            <person name="Qiu B.Y."/>
            <person name="Chen P.T."/>
            <person name="Zhang W."/>
            <person name="Slipinski A."/>
            <person name="Escalona H.E."/>
            <person name="Waterhouse R.M."/>
            <person name="Zwick A."/>
            <person name="Pang H."/>
        </authorList>
    </citation>
    <scope>NUCLEOTIDE SEQUENCE [LARGE SCALE GENOMIC DNA]</scope>
    <source>
        <strain evidence="13">SYSU2018</strain>
    </source>
</reference>
<evidence type="ECO:0000256" key="4">
    <source>
        <dbReference type="ARBA" id="ARBA00022490"/>
    </source>
</evidence>
<evidence type="ECO:0000259" key="12">
    <source>
        <dbReference type="PROSITE" id="PS50166"/>
    </source>
</evidence>
<evidence type="ECO:0000256" key="3">
    <source>
        <dbReference type="ARBA" id="ARBA00022448"/>
    </source>
</evidence>
<dbReference type="EMBL" id="JABFTP020000021">
    <property type="protein sequence ID" value="KAL3269995.1"/>
    <property type="molecule type" value="Genomic_DNA"/>
</dbReference>
<evidence type="ECO:0000256" key="5">
    <source>
        <dbReference type="ARBA" id="ARBA00022737"/>
    </source>
</evidence>
<evidence type="ECO:0000313" key="14">
    <source>
        <dbReference type="Proteomes" id="UP001516400"/>
    </source>
</evidence>
<name>A0ABD2MUR0_9CUCU</name>
<evidence type="ECO:0000313" key="13">
    <source>
        <dbReference type="EMBL" id="KAL3269995.1"/>
    </source>
</evidence>
<dbReference type="Pfam" id="PF13513">
    <property type="entry name" value="HEAT_EZ"/>
    <property type="match status" value="1"/>
</dbReference>
<dbReference type="GO" id="GO:0005737">
    <property type="term" value="C:cytoplasm"/>
    <property type="evidence" value="ECO:0007669"/>
    <property type="project" value="UniProtKB-SubCell"/>
</dbReference>
<protein>
    <recommendedName>
        <fullName evidence="9">Transportin-1</fullName>
    </recommendedName>
    <alternativeName>
        <fullName evidence="10">Importin beta-2</fullName>
    </alternativeName>
    <alternativeName>
        <fullName evidence="11">Karyopherin beta-2</fullName>
    </alternativeName>
</protein>
<keyword evidence="5" id="KW-0677">Repeat</keyword>
<evidence type="ECO:0000256" key="11">
    <source>
        <dbReference type="ARBA" id="ARBA00080641"/>
    </source>
</evidence>
<dbReference type="InterPro" id="IPR001494">
    <property type="entry name" value="Importin-beta_N"/>
</dbReference>
<keyword evidence="7" id="KW-0539">Nucleus</keyword>
<dbReference type="InterPro" id="IPR040122">
    <property type="entry name" value="Importin_beta"/>
</dbReference>
<keyword evidence="6" id="KW-0653">Protein transport</keyword>
<dbReference type="PANTHER" id="PTHR10527">
    <property type="entry name" value="IMPORTIN BETA"/>
    <property type="match status" value="1"/>
</dbReference>
<organism evidence="13 14">
    <name type="scientific">Cryptolaemus montrouzieri</name>
    <dbReference type="NCBI Taxonomy" id="559131"/>
    <lineage>
        <taxon>Eukaryota</taxon>
        <taxon>Metazoa</taxon>
        <taxon>Ecdysozoa</taxon>
        <taxon>Arthropoda</taxon>
        <taxon>Hexapoda</taxon>
        <taxon>Insecta</taxon>
        <taxon>Pterygota</taxon>
        <taxon>Neoptera</taxon>
        <taxon>Endopterygota</taxon>
        <taxon>Coleoptera</taxon>
        <taxon>Polyphaga</taxon>
        <taxon>Cucujiformia</taxon>
        <taxon>Coccinelloidea</taxon>
        <taxon>Coccinellidae</taxon>
        <taxon>Scymninae</taxon>
        <taxon>Scymnini</taxon>
        <taxon>Cryptolaemus</taxon>
    </lineage>
</organism>
<dbReference type="Pfam" id="PF03810">
    <property type="entry name" value="IBN_N"/>
    <property type="match status" value="1"/>
</dbReference>
<dbReference type="FunFam" id="1.25.10.10:FF:000028">
    <property type="entry name" value="Transportin-1 isoform 1"/>
    <property type="match status" value="1"/>
</dbReference>
<evidence type="ECO:0000256" key="2">
    <source>
        <dbReference type="ARBA" id="ARBA00004496"/>
    </source>
</evidence>
<proteinExistence type="inferred from homology"/>
<dbReference type="GO" id="GO:0015031">
    <property type="term" value="P:protein transport"/>
    <property type="evidence" value="ECO:0007669"/>
    <property type="project" value="UniProtKB-KW"/>
</dbReference>
<keyword evidence="14" id="KW-1185">Reference proteome</keyword>
<dbReference type="Gene3D" id="1.25.10.10">
    <property type="entry name" value="Leucine-rich Repeat Variant"/>
    <property type="match status" value="1"/>
</dbReference>
<dbReference type="AlphaFoldDB" id="A0ABD2MUR0"/>
<dbReference type="PROSITE" id="PS50166">
    <property type="entry name" value="IMPORTIN_B_NT"/>
    <property type="match status" value="1"/>
</dbReference>
<feature type="domain" description="Importin N-terminal" evidence="12">
    <location>
        <begin position="34"/>
        <end position="101"/>
    </location>
</feature>
<keyword evidence="3" id="KW-0813">Transport</keyword>
<accession>A0ABD2MUR0</accession>
<evidence type="ECO:0000256" key="8">
    <source>
        <dbReference type="ARBA" id="ARBA00038423"/>
    </source>
</evidence>